<dbReference type="GO" id="GO:0006044">
    <property type="term" value="P:N-acetylglucosamine metabolic process"/>
    <property type="evidence" value="ECO:0007669"/>
    <property type="project" value="TreeGrafter"/>
</dbReference>
<dbReference type="PANTHER" id="PTHR35020">
    <property type="entry name" value="N-ACETYLGLUCOSAMINE-INDUCED PROTEIN 1"/>
    <property type="match status" value="1"/>
</dbReference>
<gene>
    <name evidence="1" type="ORF">P8C59_007165</name>
</gene>
<sequence>MSSAESKLPYWQVNVAPSERADDCPDFLVNLTDKDRGIVGTPDAHYRINTWAEVRQRVADNRLDLFQRAPSQLRRYLEFCWGLRQSHGNVINFVLRERLGWTTPVMPEGPAPFVCDEDVKILRNDWPYGIDERIIHLVVWTKFALEEDPDSGHLTERTRNQVDDFVTQVFGTRVPSDHVIWFKNWASLKSVKAVEHFHVMLFDPDPAFVKEVTKGDIPFGFNGDVHGGLHEVVRG</sequence>
<comment type="caution">
    <text evidence="1">The sequence shown here is derived from an EMBL/GenBank/DDBJ whole genome shotgun (WGS) entry which is preliminary data.</text>
</comment>
<dbReference type="Proteomes" id="UP001217918">
    <property type="component" value="Unassembled WGS sequence"/>
</dbReference>
<keyword evidence="2" id="KW-1185">Reference proteome</keyword>
<dbReference type="EMBL" id="JAQQPM010000006">
    <property type="protein sequence ID" value="KAK2072835.1"/>
    <property type="molecule type" value="Genomic_DNA"/>
</dbReference>
<organism evidence="1 2">
    <name type="scientific">Phyllachora maydis</name>
    <dbReference type="NCBI Taxonomy" id="1825666"/>
    <lineage>
        <taxon>Eukaryota</taxon>
        <taxon>Fungi</taxon>
        <taxon>Dikarya</taxon>
        <taxon>Ascomycota</taxon>
        <taxon>Pezizomycotina</taxon>
        <taxon>Sordariomycetes</taxon>
        <taxon>Sordariomycetidae</taxon>
        <taxon>Phyllachorales</taxon>
        <taxon>Phyllachoraceae</taxon>
        <taxon>Phyllachora</taxon>
    </lineage>
</organism>
<dbReference type="AlphaFoldDB" id="A0AAD9I903"/>
<accession>A0AAD9I903</accession>
<protein>
    <recommendedName>
        <fullName evidence="3">N-acetylglucosamine-induced protein 1</fullName>
    </recommendedName>
</protein>
<evidence type="ECO:0008006" key="3">
    <source>
        <dbReference type="Google" id="ProtNLM"/>
    </source>
</evidence>
<name>A0AAD9I903_9PEZI</name>
<dbReference type="GO" id="GO:0005737">
    <property type="term" value="C:cytoplasm"/>
    <property type="evidence" value="ECO:0007669"/>
    <property type="project" value="TreeGrafter"/>
</dbReference>
<dbReference type="Pfam" id="PF12239">
    <property type="entry name" value="DUF3605"/>
    <property type="match status" value="1"/>
</dbReference>
<evidence type="ECO:0000313" key="2">
    <source>
        <dbReference type="Proteomes" id="UP001217918"/>
    </source>
</evidence>
<dbReference type="InterPro" id="IPR022036">
    <property type="entry name" value="DUF3605"/>
</dbReference>
<proteinExistence type="predicted"/>
<evidence type="ECO:0000313" key="1">
    <source>
        <dbReference type="EMBL" id="KAK2072835.1"/>
    </source>
</evidence>
<reference evidence="1" key="1">
    <citation type="journal article" date="2023" name="Mol. Plant Microbe Interact.">
        <title>Elucidating the Obligate Nature and Biological Capacity of an Invasive Fungal Corn Pathogen.</title>
        <authorList>
            <person name="MacCready J.S."/>
            <person name="Roggenkamp E.M."/>
            <person name="Gdanetz K."/>
            <person name="Chilvers M.I."/>
        </authorList>
    </citation>
    <scope>NUCLEOTIDE SEQUENCE</scope>
    <source>
        <strain evidence="1">PM02</strain>
    </source>
</reference>
<dbReference type="PANTHER" id="PTHR35020:SF4">
    <property type="entry name" value="N-ACETYLGLUCOSAMINE-INDUCED PROTEIN 1"/>
    <property type="match status" value="1"/>
</dbReference>